<comment type="caution">
    <text evidence="4">The sequence shown here is derived from an EMBL/GenBank/DDBJ whole genome shotgun (WGS) entry which is preliminary data.</text>
</comment>
<feature type="domain" description="ShKT" evidence="3">
    <location>
        <begin position="83"/>
        <end position="117"/>
    </location>
</feature>
<dbReference type="OrthoDB" id="10393539at2759"/>
<reference evidence="4" key="1">
    <citation type="submission" date="2020-09" db="EMBL/GenBank/DDBJ databases">
        <authorList>
            <person name="Kikuchi T."/>
        </authorList>
    </citation>
    <scope>NUCLEOTIDE SEQUENCE</scope>
    <source>
        <strain evidence="4">Ka4C1</strain>
    </source>
</reference>
<evidence type="ECO:0000256" key="2">
    <source>
        <dbReference type="SAM" id="SignalP"/>
    </source>
</evidence>
<protein>
    <submittedName>
        <fullName evidence="4">(pine wood nematode) hypothetical protein</fullName>
    </submittedName>
</protein>
<feature type="signal peptide" evidence="2">
    <location>
        <begin position="1"/>
        <end position="21"/>
    </location>
</feature>
<evidence type="ECO:0000313" key="4">
    <source>
        <dbReference type="EMBL" id="CAD5233007.1"/>
    </source>
</evidence>
<dbReference type="Proteomes" id="UP000582659">
    <property type="component" value="Unassembled WGS sequence"/>
</dbReference>
<dbReference type="Pfam" id="PF01549">
    <property type="entry name" value="ShK"/>
    <property type="match status" value="1"/>
</dbReference>
<dbReference type="SMART" id="SM00254">
    <property type="entry name" value="ShKT"/>
    <property type="match status" value="1"/>
</dbReference>
<dbReference type="PROSITE" id="PS51670">
    <property type="entry name" value="SHKT"/>
    <property type="match status" value="1"/>
</dbReference>
<dbReference type="InterPro" id="IPR003582">
    <property type="entry name" value="ShKT_dom"/>
</dbReference>
<comment type="caution">
    <text evidence="1">Lacks conserved residue(s) required for the propagation of feature annotation.</text>
</comment>
<name>A0A811LXY5_BURXY</name>
<evidence type="ECO:0000313" key="5">
    <source>
        <dbReference type="Proteomes" id="UP000659654"/>
    </source>
</evidence>
<keyword evidence="2" id="KW-0732">Signal</keyword>
<feature type="chain" id="PRO_5032527097" evidence="2">
    <location>
        <begin position="22"/>
        <end position="137"/>
    </location>
</feature>
<organism evidence="4 5">
    <name type="scientific">Bursaphelenchus xylophilus</name>
    <name type="common">Pinewood nematode worm</name>
    <name type="synonym">Aphelenchoides xylophilus</name>
    <dbReference type="NCBI Taxonomy" id="6326"/>
    <lineage>
        <taxon>Eukaryota</taxon>
        <taxon>Metazoa</taxon>
        <taxon>Ecdysozoa</taxon>
        <taxon>Nematoda</taxon>
        <taxon>Chromadorea</taxon>
        <taxon>Rhabditida</taxon>
        <taxon>Tylenchina</taxon>
        <taxon>Tylenchomorpha</taxon>
        <taxon>Aphelenchoidea</taxon>
        <taxon>Aphelenchoididae</taxon>
        <taxon>Bursaphelenchus</taxon>
    </lineage>
</organism>
<dbReference type="Proteomes" id="UP000659654">
    <property type="component" value="Unassembled WGS sequence"/>
</dbReference>
<dbReference type="EMBL" id="CAJFCV020000005">
    <property type="protein sequence ID" value="CAG9126350.1"/>
    <property type="molecule type" value="Genomic_DNA"/>
</dbReference>
<sequence length="137" mass="14370">MCREVFVIAALLTYLFQHTEASCANSLGPCVGNQCPSQQEAGGLYTCIADMCSCIANECPNKSDAGQDYVCIQDTCCPPTSGCNDGAVNCQMFTQECFTSMYRVCMMQHCRRTCGLCPATGGGSSNGGSSSGAFAFG</sequence>
<proteinExistence type="predicted"/>
<dbReference type="AlphaFoldDB" id="A0A811LXY5"/>
<evidence type="ECO:0000256" key="1">
    <source>
        <dbReference type="PROSITE-ProRule" id="PRU01005"/>
    </source>
</evidence>
<feature type="disulfide bond" evidence="1">
    <location>
        <begin position="83"/>
        <end position="117"/>
    </location>
</feature>
<accession>A0A811LXY5</accession>
<gene>
    <name evidence="4" type="ORF">BXYJ_LOCUS13098</name>
</gene>
<evidence type="ECO:0000259" key="3">
    <source>
        <dbReference type="PROSITE" id="PS51670"/>
    </source>
</evidence>
<keyword evidence="1" id="KW-1015">Disulfide bond</keyword>
<dbReference type="EMBL" id="CAJFDI010000005">
    <property type="protein sequence ID" value="CAD5233007.1"/>
    <property type="molecule type" value="Genomic_DNA"/>
</dbReference>
<keyword evidence="5" id="KW-1185">Reference proteome</keyword>